<reference evidence="2" key="1">
    <citation type="journal article" date="2009" name="Genome Res.">
        <title>Comparative genomic analyses of the human fungal pathogens Coccidioides and their relatives.</title>
        <authorList>
            <person name="Sharpton T.J."/>
            <person name="Stajich J.E."/>
            <person name="Rounsley S.D."/>
            <person name="Gardner M.J."/>
            <person name="Wortman J.R."/>
            <person name="Jordar V.S."/>
            <person name="Maiti R."/>
            <person name="Kodira C.D."/>
            <person name="Neafsey D.E."/>
            <person name="Zeng Q."/>
            <person name="Hung C.-Y."/>
            <person name="McMahan C."/>
            <person name="Muszewska A."/>
            <person name="Grynberg M."/>
            <person name="Mandel M.A."/>
            <person name="Kellner E.M."/>
            <person name="Barker B.M."/>
            <person name="Galgiani J.N."/>
            <person name="Orbach M.J."/>
            <person name="Kirkland T.N."/>
            <person name="Cole G.T."/>
            <person name="Henn M.R."/>
            <person name="Birren B.W."/>
            <person name="Taylor J.W."/>
        </authorList>
    </citation>
    <scope>NUCLEOTIDE SEQUENCE [LARGE SCALE GENOMIC DNA]</scope>
    <source>
        <strain evidence="2">RS</strain>
    </source>
</reference>
<dbReference type="EMBL" id="GG704913">
    <property type="protein sequence ID" value="EAS29891.2"/>
    <property type="molecule type" value="Genomic_DNA"/>
</dbReference>
<dbReference type="VEuPathDB" id="FungiDB:CIMG_08637"/>
<dbReference type="RefSeq" id="XP_001241474.2">
    <property type="nucleotide sequence ID" value="XM_001241473.2"/>
</dbReference>
<sequence length="66" mass="6977">MILRAPDVPAEAAPPGSVLANGQRQRTIHLQGRRVHAAVELLIIGLSIDRISGFAAWVGNVLGVNI</sequence>
<evidence type="ECO:0000313" key="1">
    <source>
        <dbReference type="EMBL" id="EAS29891.2"/>
    </source>
</evidence>
<gene>
    <name evidence="1" type="ORF">CIMG_08637</name>
</gene>
<keyword evidence="2" id="KW-1185">Reference proteome</keyword>
<dbReference type="KEGG" id="cim:CIMG_08637"/>
<evidence type="ECO:0000313" key="2">
    <source>
        <dbReference type="Proteomes" id="UP000001261"/>
    </source>
</evidence>
<dbReference type="Proteomes" id="UP000001261">
    <property type="component" value="Unassembled WGS sequence"/>
</dbReference>
<dbReference type="GeneID" id="4560546"/>
<dbReference type="InParanoid" id="A0A0E1RVH2"/>
<proteinExistence type="predicted"/>
<accession>A0A0E1RVH2</accession>
<reference evidence="2" key="2">
    <citation type="journal article" date="2010" name="Genome Res.">
        <title>Population genomic sequencing of Coccidioides fungi reveals recent hybridization and transposon control.</title>
        <authorList>
            <person name="Neafsey D.E."/>
            <person name="Barker B.M."/>
            <person name="Sharpton T.J."/>
            <person name="Stajich J.E."/>
            <person name="Park D.J."/>
            <person name="Whiston E."/>
            <person name="Hung C.-Y."/>
            <person name="McMahan C."/>
            <person name="White J."/>
            <person name="Sykes S."/>
            <person name="Heiman D."/>
            <person name="Young S."/>
            <person name="Zeng Q."/>
            <person name="Abouelleil A."/>
            <person name="Aftuck L."/>
            <person name="Bessette D."/>
            <person name="Brown A."/>
            <person name="FitzGerald M."/>
            <person name="Lui A."/>
            <person name="Macdonald J.P."/>
            <person name="Priest M."/>
            <person name="Orbach M.J."/>
            <person name="Galgiani J.N."/>
            <person name="Kirkland T.N."/>
            <person name="Cole G.T."/>
            <person name="Birren B.W."/>
            <person name="Henn M.R."/>
            <person name="Taylor J.W."/>
            <person name="Rounsley S.D."/>
        </authorList>
    </citation>
    <scope>GENOME REANNOTATION</scope>
    <source>
        <strain evidence="2">RS</strain>
    </source>
</reference>
<dbReference type="AlphaFoldDB" id="A0A0E1RVH2"/>
<organism evidence="1 2">
    <name type="scientific">Coccidioides immitis (strain RS)</name>
    <name type="common">Valley fever fungus</name>
    <dbReference type="NCBI Taxonomy" id="246410"/>
    <lineage>
        <taxon>Eukaryota</taxon>
        <taxon>Fungi</taxon>
        <taxon>Dikarya</taxon>
        <taxon>Ascomycota</taxon>
        <taxon>Pezizomycotina</taxon>
        <taxon>Eurotiomycetes</taxon>
        <taxon>Eurotiomycetidae</taxon>
        <taxon>Onygenales</taxon>
        <taxon>Onygenaceae</taxon>
        <taxon>Coccidioides</taxon>
    </lineage>
</organism>
<name>A0A0E1RVH2_COCIM</name>
<protein>
    <submittedName>
        <fullName evidence="1">Copper resistance protein Crd2</fullName>
    </submittedName>
</protein>